<protein>
    <submittedName>
        <fullName evidence="3">Uncharacterized protein</fullName>
    </submittedName>
</protein>
<sequence>MRKMATSDKLTRSRSSPKLSTNGNISQQKHDLEAVRKEKENLLREVIILRSNFNSKKIEEEIKKNRLNIVELTSGQMYQDALKSAEDQLKIYHDGGYRLINDGNEDAAKLREELNRKIVENKYLQEQCQKHDYAVRNFQDRLSFQENKNDQQAKRIRELSAEIERLTKERDLMKKEEKDLETAKDEISSLKGELKSARVSIEKHQSALDVATSQLHEVQEKHRKEICSKDLEINQYKEKLADEVRNKDLEISQLKQEYCNLEKKIKQTESSESKEKENKELSESFQKRLEVAESLDHCLMLIGNNLTSFTGKSYGVGRNQEPPPPRI</sequence>
<reference evidence="3" key="1">
    <citation type="journal article" date="2021" name="Genome Biol. Evol.">
        <title>A High-Quality Reference Genome for a Parasitic Bivalve with Doubly Uniparental Inheritance (Bivalvia: Unionida).</title>
        <authorList>
            <person name="Smith C.H."/>
        </authorList>
    </citation>
    <scope>NUCLEOTIDE SEQUENCE</scope>
    <source>
        <strain evidence="3">CHS0354</strain>
    </source>
</reference>
<reference evidence="3" key="2">
    <citation type="journal article" date="2021" name="Genome Biol. Evol.">
        <title>Developing a high-quality reference genome for a parasitic bivalve with doubly uniparental inheritance (Bivalvia: Unionida).</title>
        <authorList>
            <person name="Smith C.H."/>
        </authorList>
    </citation>
    <scope>NUCLEOTIDE SEQUENCE</scope>
    <source>
        <strain evidence="3">CHS0354</strain>
        <tissue evidence="3">Mantle</tissue>
    </source>
</reference>
<keyword evidence="4" id="KW-1185">Reference proteome</keyword>
<evidence type="ECO:0000313" key="4">
    <source>
        <dbReference type="Proteomes" id="UP001195483"/>
    </source>
</evidence>
<feature type="coiled-coil region" evidence="1">
    <location>
        <begin position="100"/>
        <end position="257"/>
    </location>
</feature>
<evidence type="ECO:0000256" key="1">
    <source>
        <dbReference type="SAM" id="Coils"/>
    </source>
</evidence>
<dbReference type="EMBL" id="JAEAOA010000619">
    <property type="protein sequence ID" value="KAK3582914.1"/>
    <property type="molecule type" value="Genomic_DNA"/>
</dbReference>
<accession>A0AAE0VM18</accession>
<comment type="caution">
    <text evidence="3">The sequence shown here is derived from an EMBL/GenBank/DDBJ whole genome shotgun (WGS) entry which is preliminary data.</text>
</comment>
<feature type="compositionally biased region" description="Polar residues" evidence="2">
    <location>
        <begin position="13"/>
        <end position="27"/>
    </location>
</feature>
<keyword evidence="1" id="KW-0175">Coiled coil</keyword>
<feature type="compositionally biased region" description="Basic and acidic residues" evidence="2">
    <location>
        <begin position="1"/>
        <end position="11"/>
    </location>
</feature>
<dbReference type="AlphaFoldDB" id="A0AAE0VM18"/>
<gene>
    <name evidence="3" type="ORF">CHS0354_009721</name>
</gene>
<feature type="region of interest" description="Disordered" evidence="2">
    <location>
        <begin position="1"/>
        <end position="29"/>
    </location>
</feature>
<proteinExistence type="predicted"/>
<name>A0AAE0VM18_9BIVA</name>
<evidence type="ECO:0000256" key="2">
    <source>
        <dbReference type="SAM" id="MobiDB-lite"/>
    </source>
</evidence>
<dbReference type="Proteomes" id="UP001195483">
    <property type="component" value="Unassembled WGS sequence"/>
</dbReference>
<organism evidence="3 4">
    <name type="scientific">Potamilus streckersoni</name>
    <dbReference type="NCBI Taxonomy" id="2493646"/>
    <lineage>
        <taxon>Eukaryota</taxon>
        <taxon>Metazoa</taxon>
        <taxon>Spiralia</taxon>
        <taxon>Lophotrochozoa</taxon>
        <taxon>Mollusca</taxon>
        <taxon>Bivalvia</taxon>
        <taxon>Autobranchia</taxon>
        <taxon>Heteroconchia</taxon>
        <taxon>Palaeoheterodonta</taxon>
        <taxon>Unionida</taxon>
        <taxon>Unionoidea</taxon>
        <taxon>Unionidae</taxon>
        <taxon>Ambleminae</taxon>
        <taxon>Lampsilini</taxon>
        <taxon>Potamilus</taxon>
    </lineage>
</organism>
<evidence type="ECO:0000313" key="3">
    <source>
        <dbReference type="EMBL" id="KAK3582914.1"/>
    </source>
</evidence>
<reference evidence="3" key="3">
    <citation type="submission" date="2023-05" db="EMBL/GenBank/DDBJ databases">
        <authorList>
            <person name="Smith C.H."/>
        </authorList>
    </citation>
    <scope>NUCLEOTIDE SEQUENCE</scope>
    <source>
        <strain evidence="3">CHS0354</strain>
        <tissue evidence="3">Mantle</tissue>
    </source>
</reference>
<feature type="region of interest" description="Disordered" evidence="2">
    <location>
        <begin position="265"/>
        <end position="285"/>
    </location>
</feature>